<dbReference type="RefSeq" id="WP_263074333.1">
    <property type="nucleotide sequence ID" value="NZ_JAOUSF010000006.1"/>
</dbReference>
<gene>
    <name evidence="7" type="ORF">OEV98_15860</name>
</gene>
<evidence type="ECO:0000313" key="7">
    <source>
        <dbReference type="EMBL" id="MCU9615011.1"/>
    </source>
</evidence>
<reference evidence="7" key="1">
    <citation type="submission" date="2022-10" db="EMBL/GenBank/DDBJ databases">
        <title>Description of Fervidibacillus gen. nov. in the family Fervidibacillaceae fam. nov. with two species, Fervidibacillus albus sp. nov., and Fervidibacillus halotolerans sp. nov., isolated from tidal flat sediments.</title>
        <authorList>
            <person name="Kwon K.K."/>
            <person name="Yang S.-H."/>
        </authorList>
    </citation>
    <scope>NUCLEOTIDE SEQUENCE</scope>
    <source>
        <strain evidence="7">JCM 19140</strain>
    </source>
</reference>
<dbReference type="Proteomes" id="UP001209318">
    <property type="component" value="Unassembled WGS sequence"/>
</dbReference>
<feature type="transmembrane region" description="Helical" evidence="6">
    <location>
        <begin position="368"/>
        <end position="389"/>
    </location>
</feature>
<feature type="transmembrane region" description="Helical" evidence="6">
    <location>
        <begin position="167"/>
        <end position="185"/>
    </location>
</feature>
<comment type="caution">
    <text evidence="7">The sequence shown here is derived from an EMBL/GenBank/DDBJ whole genome shotgun (WGS) entry which is preliminary data.</text>
</comment>
<feature type="transmembrane region" description="Helical" evidence="6">
    <location>
        <begin position="218"/>
        <end position="239"/>
    </location>
</feature>
<evidence type="ECO:0000256" key="4">
    <source>
        <dbReference type="ARBA" id="ARBA00022989"/>
    </source>
</evidence>
<feature type="transmembrane region" description="Helical" evidence="6">
    <location>
        <begin position="7"/>
        <end position="32"/>
    </location>
</feature>
<dbReference type="SUPFAM" id="SSF103473">
    <property type="entry name" value="MFS general substrate transporter"/>
    <property type="match status" value="1"/>
</dbReference>
<dbReference type="InterPro" id="IPR011701">
    <property type="entry name" value="MFS"/>
</dbReference>
<dbReference type="CDD" id="cd06173">
    <property type="entry name" value="MFS_MefA_like"/>
    <property type="match status" value="1"/>
</dbReference>
<dbReference type="PANTHER" id="PTHR23513:SF19">
    <property type="entry name" value="MAJOR FACILITATOR SUPERFAMILY (MFS) PROFILE DOMAIN-CONTAINING PROTEIN"/>
    <property type="match status" value="1"/>
</dbReference>
<evidence type="ECO:0000256" key="1">
    <source>
        <dbReference type="ARBA" id="ARBA00004651"/>
    </source>
</evidence>
<name>A0AAE3LPI7_9BACI</name>
<evidence type="ECO:0000313" key="8">
    <source>
        <dbReference type="Proteomes" id="UP001209318"/>
    </source>
</evidence>
<feature type="transmembrane region" description="Helical" evidence="6">
    <location>
        <begin position="99"/>
        <end position="119"/>
    </location>
</feature>
<evidence type="ECO:0000256" key="3">
    <source>
        <dbReference type="ARBA" id="ARBA00022692"/>
    </source>
</evidence>
<dbReference type="EMBL" id="JAOUSF010000006">
    <property type="protein sequence ID" value="MCU9615011.1"/>
    <property type="molecule type" value="Genomic_DNA"/>
</dbReference>
<feature type="transmembrane region" description="Helical" evidence="6">
    <location>
        <begin position="251"/>
        <end position="269"/>
    </location>
</feature>
<dbReference type="PANTHER" id="PTHR23513">
    <property type="entry name" value="INTEGRAL MEMBRANE EFFLUX PROTEIN-RELATED"/>
    <property type="match status" value="1"/>
</dbReference>
<dbReference type="Pfam" id="PF07690">
    <property type="entry name" value="MFS_1"/>
    <property type="match status" value="1"/>
</dbReference>
<accession>A0AAE3LPI7</accession>
<feature type="transmembrane region" description="Helical" evidence="6">
    <location>
        <begin position="281"/>
        <end position="298"/>
    </location>
</feature>
<feature type="transmembrane region" description="Helical" evidence="6">
    <location>
        <begin position="342"/>
        <end position="362"/>
    </location>
</feature>
<feature type="transmembrane region" description="Helical" evidence="6">
    <location>
        <begin position="71"/>
        <end position="93"/>
    </location>
</feature>
<organism evidence="7 8">
    <name type="scientific">Perspicuibacillus lycopersici</name>
    <dbReference type="NCBI Taxonomy" id="1325689"/>
    <lineage>
        <taxon>Bacteria</taxon>
        <taxon>Bacillati</taxon>
        <taxon>Bacillota</taxon>
        <taxon>Bacilli</taxon>
        <taxon>Bacillales</taxon>
        <taxon>Bacillaceae</taxon>
        <taxon>Perspicuibacillus</taxon>
    </lineage>
</organism>
<keyword evidence="2" id="KW-1003">Cell membrane</keyword>
<dbReference type="AlphaFoldDB" id="A0AAE3LPI7"/>
<feature type="transmembrane region" description="Helical" evidence="6">
    <location>
        <begin position="44"/>
        <end position="64"/>
    </location>
</feature>
<dbReference type="InterPro" id="IPR036259">
    <property type="entry name" value="MFS_trans_sf"/>
</dbReference>
<dbReference type="Gene3D" id="1.20.1250.20">
    <property type="entry name" value="MFS general substrate transporter like domains"/>
    <property type="match status" value="2"/>
</dbReference>
<dbReference type="GO" id="GO:0022857">
    <property type="term" value="F:transmembrane transporter activity"/>
    <property type="evidence" value="ECO:0007669"/>
    <property type="project" value="InterPro"/>
</dbReference>
<feature type="transmembrane region" description="Helical" evidence="6">
    <location>
        <begin position="139"/>
        <end position="161"/>
    </location>
</feature>
<evidence type="ECO:0000256" key="6">
    <source>
        <dbReference type="SAM" id="Phobius"/>
    </source>
</evidence>
<evidence type="ECO:0000256" key="2">
    <source>
        <dbReference type="ARBA" id="ARBA00022475"/>
    </source>
</evidence>
<comment type="subcellular location">
    <subcellularLocation>
        <location evidence="1">Cell membrane</location>
        <topology evidence="1">Multi-pass membrane protein</topology>
    </subcellularLocation>
</comment>
<proteinExistence type="predicted"/>
<evidence type="ECO:0000256" key="5">
    <source>
        <dbReference type="ARBA" id="ARBA00023136"/>
    </source>
</evidence>
<keyword evidence="5 6" id="KW-0472">Membrane</keyword>
<keyword evidence="3 6" id="KW-0812">Transmembrane</keyword>
<keyword evidence="8" id="KW-1185">Reference proteome</keyword>
<feature type="transmembrane region" description="Helical" evidence="6">
    <location>
        <begin position="304"/>
        <end position="321"/>
    </location>
</feature>
<protein>
    <submittedName>
        <fullName evidence="7">MFS transporter</fullName>
    </submittedName>
</protein>
<keyword evidence="4 6" id="KW-1133">Transmembrane helix</keyword>
<sequence>MKWNRNFSFLLFGQALANIGDVLYIVAVIQMVFALTGSATISSFVPFTITTAMFVSSILTPLLIGKVKLKWLMAGSQIGKTILLIILGFMLVGVTKENYYFIFIFIGWIALFDGVANPIRQTLIPYYVQPEHLLQANGIAETVTQTIQAGMWFFGSLFLIILTSQQLIWVVGFLFVVSCSFLCLLENVSQQMDSSLGKIEQIKSGWQILANIAVLKRIALLDFFETIAGTVWIAAILLVFVNDALHAEENWWGFINGAFFFGLIVGSIYCIKYSASIEKKLGRFIFLGSIGSAFITIWFSLNSIPIIALLLSFFVGFFSQIKSIPQQTIIQTSVSKEQLATVYSLLGAVGTSVFGIGSLSIGALADLLGIRIVFVISGLLLALGSLLVYKNKHLFNGTNRKNSPSYY</sequence>
<dbReference type="GO" id="GO:0005886">
    <property type="term" value="C:plasma membrane"/>
    <property type="evidence" value="ECO:0007669"/>
    <property type="project" value="UniProtKB-SubCell"/>
</dbReference>